<name>A0A368YQ89_9HYPH</name>
<dbReference type="Pfam" id="PF10081">
    <property type="entry name" value="Abhydrolase_9"/>
    <property type="match status" value="1"/>
</dbReference>
<feature type="transmembrane region" description="Helical" evidence="1">
    <location>
        <begin position="78"/>
        <end position="99"/>
    </location>
</feature>
<keyword evidence="1" id="KW-1133">Transmembrane helix</keyword>
<comment type="caution">
    <text evidence="4">The sequence shown here is derived from an EMBL/GenBank/DDBJ whole genome shotgun (WGS) entry which is preliminary data.</text>
</comment>
<gene>
    <name evidence="4" type="ORF">C7476_108190</name>
</gene>
<dbReference type="InterPro" id="IPR012037">
    <property type="entry name" value="Alpha/beta-hydrolase_fam"/>
</dbReference>
<protein>
    <submittedName>
        <fullName evidence="4">Putative membrane protein</fullName>
    </submittedName>
</protein>
<dbReference type="InterPro" id="IPR027788">
    <property type="entry name" value="Alpha/beta-hydrolase_N_dom"/>
</dbReference>
<evidence type="ECO:0000259" key="2">
    <source>
        <dbReference type="Pfam" id="PF10081"/>
    </source>
</evidence>
<accession>A0A368YQ89</accession>
<feature type="transmembrane region" description="Helical" evidence="1">
    <location>
        <begin position="12"/>
        <end position="33"/>
    </location>
</feature>
<dbReference type="Pfam" id="PF15420">
    <property type="entry name" value="Abhydrolase_9_N"/>
    <property type="match status" value="1"/>
</dbReference>
<dbReference type="PIRSF" id="PIRSF007542">
    <property type="entry name" value="UCP007542"/>
    <property type="match status" value="1"/>
</dbReference>
<feature type="transmembrane region" description="Helical" evidence="1">
    <location>
        <begin position="39"/>
        <end position="66"/>
    </location>
</feature>
<feature type="transmembrane region" description="Helical" evidence="1">
    <location>
        <begin position="119"/>
        <end position="141"/>
    </location>
</feature>
<evidence type="ECO:0000259" key="3">
    <source>
        <dbReference type="Pfam" id="PF15420"/>
    </source>
</evidence>
<dbReference type="AlphaFoldDB" id="A0A368YQ89"/>
<keyword evidence="5" id="KW-1185">Reference proteome</keyword>
<sequence length="550" mass="61426">MTNSWIARFWRSFSSSGLLVGTAFFVASMTPTLTPRSYLIQGIISGWCFAVGYGVGVLCRLLWGYMELPLPAERWSRVIKWVSAAIFLILATTVLWLSAGWQNSIRKLMEMEPLPSAQPLEVCAITLIIFLLLIAVARGLSLVSHAIAMRTRHLLPWRVARVIGYALTIVSVWAIANGVLIRYMLHVADASFASLDQYFEADKTPPMSPLRSGSAASSVEWEDLGRTGRAFVASGPTAAEISALGDGRALEPIRVYIGLAAAETPERRAHLALDELKRADAFRRSALVVVTPTGTGWIDPAAIDTLEYLCEGDVASVAVQYSYLSSPLSLLMDPEYGKETSQALLRSVYEYWTTLPPETRPKLYLHGLSLGALNSENSFELYEMLGDPIQGALWSGPPFQSGFWRSVMERRNPGSPAWLPQFRSGSFVRFMNQKGDMSQSEQPWGPARIVYLQYASDPVTFFDYRDFYRRPDWLDAPRGPDVSPELRWYPVVTGLQLVFDMAVATATPVGYGHVFAPEHYIDAWLVILERKAWTAGKIARLKQYFARQRQ</sequence>
<organism evidence="4 5">
    <name type="scientific">Phyllobacterium bourgognense</name>
    <dbReference type="NCBI Taxonomy" id="314236"/>
    <lineage>
        <taxon>Bacteria</taxon>
        <taxon>Pseudomonadati</taxon>
        <taxon>Pseudomonadota</taxon>
        <taxon>Alphaproteobacteria</taxon>
        <taxon>Hyphomicrobiales</taxon>
        <taxon>Phyllobacteriaceae</taxon>
        <taxon>Phyllobacterium</taxon>
    </lineage>
</organism>
<proteinExistence type="predicted"/>
<dbReference type="EMBL" id="QPJM01000008">
    <property type="protein sequence ID" value="RCW82375.1"/>
    <property type="molecule type" value="Genomic_DNA"/>
</dbReference>
<evidence type="ECO:0000256" key="1">
    <source>
        <dbReference type="SAM" id="Phobius"/>
    </source>
</evidence>
<keyword evidence="1" id="KW-0812">Transmembrane</keyword>
<reference evidence="4 5" key="1">
    <citation type="submission" date="2018-07" db="EMBL/GenBank/DDBJ databases">
        <title>Genomic Encyclopedia of Type Strains, Phase III (KMG-III): the genomes of soil and plant-associated and newly described type strains.</title>
        <authorList>
            <person name="Whitman W."/>
        </authorList>
    </citation>
    <scope>NUCLEOTIDE SEQUENCE [LARGE SCALE GENOMIC DNA]</scope>
    <source>
        <strain evidence="4 5">31-25a</strain>
    </source>
</reference>
<feature type="domain" description="Alpha/beta-hydrolase N-terminal" evidence="3">
    <location>
        <begin position="29"/>
        <end position="236"/>
    </location>
</feature>
<evidence type="ECO:0000313" key="5">
    <source>
        <dbReference type="Proteomes" id="UP000253324"/>
    </source>
</evidence>
<dbReference type="Proteomes" id="UP000253324">
    <property type="component" value="Unassembled WGS sequence"/>
</dbReference>
<keyword evidence="1" id="KW-0472">Membrane</keyword>
<feature type="transmembrane region" description="Helical" evidence="1">
    <location>
        <begin position="162"/>
        <end position="185"/>
    </location>
</feature>
<feature type="domain" description="Alpha/beta-hydrolase catalytic" evidence="2">
    <location>
        <begin position="253"/>
        <end position="541"/>
    </location>
</feature>
<dbReference type="RefSeq" id="WP_245426373.1">
    <property type="nucleotide sequence ID" value="NZ_QPJM01000008.1"/>
</dbReference>
<dbReference type="InterPro" id="IPR027787">
    <property type="entry name" value="Alpha/beta-hydrolase_catalytic"/>
</dbReference>
<evidence type="ECO:0000313" key="4">
    <source>
        <dbReference type="EMBL" id="RCW82375.1"/>
    </source>
</evidence>